<comment type="caution">
    <text evidence="1">The sequence shown here is derived from an EMBL/GenBank/DDBJ whole genome shotgun (WGS) entry which is preliminary data.</text>
</comment>
<name>A0ABP9JDF2_9ACTN</name>
<accession>A0ABP9JDF2</accession>
<protein>
    <submittedName>
        <fullName evidence="1">Uncharacterized protein</fullName>
    </submittedName>
</protein>
<sequence>MVEAVHVATAHGFTTDKQGAGGQAIMYLIDQGLLPERGTAGTSCLA</sequence>
<reference evidence="2" key="1">
    <citation type="journal article" date="2019" name="Int. J. Syst. Evol. Microbiol.">
        <title>The Global Catalogue of Microorganisms (GCM) 10K type strain sequencing project: providing services to taxonomists for standard genome sequencing and annotation.</title>
        <authorList>
            <consortium name="The Broad Institute Genomics Platform"/>
            <consortium name="The Broad Institute Genome Sequencing Center for Infectious Disease"/>
            <person name="Wu L."/>
            <person name="Ma J."/>
        </authorList>
    </citation>
    <scope>NUCLEOTIDE SEQUENCE [LARGE SCALE GENOMIC DNA]</scope>
    <source>
        <strain evidence="2">JCM 18409</strain>
    </source>
</reference>
<dbReference type="RefSeq" id="WP_345656483.1">
    <property type="nucleotide sequence ID" value="NZ_BAABKB010000031.1"/>
</dbReference>
<evidence type="ECO:0000313" key="2">
    <source>
        <dbReference type="Proteomes" id="UP001501759"/>
    </source>
</evidence>
<dbReference type="Proteomes" id="UP001501759">
    <property type="component" value="Unassembled WGS sequence"/>
</dbReference>
<keyword evidence="2" id="KW-1185">Reference proteome</keyword>
<dbReference type="EMBL" id="BAABKB010000031">
    <property type="protein sequence ID" value="GAA5028635.1"/>
    <property type="molecule type" value="Genomic_DNA"/>
</dbReference>
<organism evidence="1 2">
    <name type="scientific">Streptomyces siamensis</name>
    <dbReference type="NCBI Taxonomy" id="1274986"/>
    <lineage>
        <taxon>Bacteria</taxon>
        <taxon>Bacillati</taxon>
        <taxon>Actinomycetota</taxon>
        <taxon>Actinomycetes</taxon>
        <taxon>Kitasatosporales</taxon>
        <taxon>Streptomycetaceae</taxon>
        <taxon>Streptomyces</taxon>
    </lineage>
</organism>
<gene>
    <name evidence="1" type="ORF">GCM10023335_66720</name>
</gene>
<proteinExistence type="predicted"/>
<evidence type="ECO:0000313" key="1">
    <source>
        <dbReference type="EMBL" id="GAA5028635.1"/>
    </source>
</evidence>